<dbReference type="KEGG" id="aman:B6F84_11925"/>
<dbReference type="Proteomes" id="UP000193404">
    <property type="component" value="Chromosome"/>
</dbReference>
<evidence type="ECO:0000313" key="2">
    <source>
        <dbReference type="Proteomes" id="UP000193404"/>
    </source>
</evidence>
<organism evidence="1 2">
    <name type="scientific">Acidianus manzaensis</name>
    <dbReference type="NCBI Taxonomy" id="282676"/>
    <lineage>
        <taxon>Archaea</taxon>
        <taxon>Thermoproteota</taxon>
        <taxon>Thermoprotei</taxon>
        <taxon>Sulfolobales</taxon>
        <taxon>Sulfolobaceae</taxon>
        <taxon>Acidianus</taxon>
    </lineage>
</organism>
<keyword evidence="2" id="KW-1185">Reference proteome</keyword>
<evidence type="ECO:0000313" key="1">
    <source>
        <dbReference type="EMBL" id="ARM76652.1"/>
    </source>
</evidence>
<reference evidence="1 2" key="1">
    <citation type="submission" date="2017-03" db="EMBL/GenBank/DDBJ databases">
        <title>Sulfur activation and transportation mechanism of thermophilic Archaea Acidianus manzaensis YN-25.</title>
        <authorList>
            <person name="Ma Y."/>
            <person name="Yang Y."/>
            <person name="Xia J."/>
        </authorList>
    </citation>
    <scope>NUCLEOTIDE SEQUENCE [LARGE SCALE GENOMIC DNA]</scope>
    <source>
        <strain evidence="1 2">YN-25</strain>
    </source>
</reference>
<dbReference type="AlphaFoldDB" id="A0A1W6K2G8"/>
<name>A0A1W6K2G8_9CREN</name>
<dbReference type="STRING" id="282676.B6F84_11925"/>
<accession>A0A1W6K2G8</accession>
<proteinExistence type="predicted"/>
<dbReference type="EMBL" id="CP020477">
    <property type="protein sequence ID" value="ARM76652.1"/>
    <property type="molecule type" value="Genomic_DNA"/>
</dbReference>
<gene>
    <name evidence="1" type="ORF">B6F84_11925</name>
</gene>
<sequence length="210" mass="24423">MIIKYLMEFLDKKKRILLIGIAQKGPSGMTYEDLLSTFSYFMSRDSIQREVEELYFSGELNILKDEGEVRYIANSKVRNSLIVLELQKYKITKFLEKIKTKLPELTQIQDKNTQLQELEKIGKEGLETISAGVISLLKEFPELTIPEYLEIVEALNNEFFDKISSIVIPKMTEDETQQFLSLVAKYRGEKDVESIKKIIDVFKTKAYKEK</sequence>
<protein>
    <submittedName>
        <fullName evidence="1">Uncharacterized protein</fullName>
    </submittedName>
</protein>